<comment type="caution">
    <text evidence="2">The sequence shown here is derived from an EMBL/GenBank/DDBJ whole genome shotgun (WGS) entry which is preliminary data.</text>
</comment>
<name>A0A8X6WPJ5_9ARAC</name>
<keyword evidence="1" id="KW-0472">Membrane</keyword>
<dbReference type="InterPro" id="IPR036259">
    <property type="entry name" value="MFS_trans_sf"/>
</dbReference>
<feature type="transmembrane region" description="Helical" evidence="1">
    <location>
        <begin position="59"/>
        <end position="79"/>
    </location>
</feature>
<accession>A0A8X6WPJ5</accession>
<keyword evidence="1" id="KW-0812">Transmembrane</keyword>
<dbReference type="SUPFAM" id="SSF103473">
    <property type="entry name" value="MFS general substrate transporter"/>
    <property type="match status" value="1"/>
</dbReference>
<proteinExistence type="predicted"/>
<keyword evidence="3" id="KW-1185">Reference proteome</keyword>
<evidence type="ECO:0000313" key="2">
    <source>
        <dbReference type="EMBL" id="GFY38455.1"/>
    </source>
</evidence>
<feature type="transmembrane region" description="Helical" evidence="1">
    <location>
        <begin position="91"/>
        <end position="107"/>
    </location>
</feature>
<evidence type="ECO:0000313" key="3">
    <source>
        <dbReference type="Proteomes" id="UP000886998"/>
    </source>
</evidence>
<feature type="transmembrane region" description="Helical" evidence="1">
    <location>
        <begin position="30"/>
        <end position="52"/>
    </location>
</feature>
<keyword evidence="1" id="KW-1133">Transmembrane helix</keyword>
<gene>
    <name evidence="2" type="primary">SLC18B1_1</name>
    <name evidence="2" type="ORF">TNIN_491431</name>
</gene>
<evidence type="ECO:0000256" key="1">
    <source>
        <dbReference type="SAM" id="Phobius"/>
    </source>
</evidence>
<dbReference type="AlphaFoldDB" id="A0A8X6WPJ5"/>
<organism evidence="2 3">
    <name type="scientific">Trichonephila inaurata madagascariensis</name>
    <dbReference type="NCBI Taxonomy" id="2747483"/>
    <lineage>
        <taxon>Eukaryota</taxon>
        <taxon>Metazoa</taxon>
        <taxon>Ecdysozoa</taxon>
        <taxon>Arthropoda</taxon>
        <taxon>Chelicerata</taxon>
        <taxon>Arachnida</taxon>
        <taxon>Araneae</taxon>
        <taxon>Araneomorphae</taxon>
        <taxon>Entelegynae</taxon>
        <taxon>Araneoidea</taxon>
        <taxon>Nephilidae</taxon>
        <taxon>Trichonephila</taxon>
        <taxon>Trichonephila inaurata</taxon>
    </lineage>
</organism>
<sequence>MLFTIDSNEKKNDLGSLTLKEYKGLLKLPAGAMVLVSVTCNVTADAFILIALSEHLVQFHLTPMMVGSIYLCLFLSYGLSSPLAGKIGDKMVIHFFSLPSFSFSFFFQRISKFLVKVTWKSQ</sequence>
<dbReference type="EMBL" id="BMAV01000859">
    <property type="protein sequence ID" value="GFY38455.1"/>
    <property type="molecule type" value="Genomic_DNA"/>
</dbReference>
<protein>
    <submittedName>
        <fullName evidence="2">MFS-type transporter SLC18B1</fullName>
    </submittedName>
</protein>
<dbReference type="Proteomes" id="UP000886998">
    <property type="component" value="Unassembled WGS sequence"/>
</dbReference>
<reference evidence="2" key="1">
    <citation type="submission" date="2020-08" db="EMBL/GenBank/DDBJ databases">
        <title>Multicomponent nature underlies the extraordinary mechanical properties of spider dragline silk.</title>
        <authorList>
            <person name="Kono N."/>
            <person name="Nakamura H."/>
            <person name="Mori M."/>
            <person name="Yoshida Y."/>
            <person name="Ohtoshi R."/>
            <person name="Malay A.D."/>
            <person name="Moran D.A.P."/>
            <person name="Tomita M."/>
            <person name="Numata K."/>
            <person name="Arakawa K."/>
        </authorList>
    </citation>
    <scope>NUCLEOTIDE SEQUENCE</scope>
</reference>
<dbReference type="OrthoDB" id="6511931at2759"/>